<dbReference type="Proteomes" id="UP000002173">
    <property type="component" value="Unassembled WGS sequence"/>
</dbReference>
<comment type="caution">
    <text evidence="3">The sequence shown here is derived from an EMBL/GenBank/DDBJ whole genome shotgun (WGS) entry which is preliminary data.</text>
</comment>
<feature type="region of interest" description="Disordered" evidence="1">
    <location>
        <begin position="450"/>
        <end position="477"/>
    </location>
</feature>
<dbReference type="GeneID" id="5479262"/>
<accession>A7ASE1</accession>
<dbReference type="KEGG" id="bbo:BBOV_IV011080"/>
<keyword evidence="2" id="KW-1133">Transmembrane helix</keyword>
<reference evidence="3 4" key="1">
    <citation type="journal article" date="2007" name="PLoS Pathog.">
        <title>Genome sequence of Babesia bovis and comparative analysis of apicomplexan hemoprotozoa.</title>
        <authorList>
            <person name="Brayton K.A."/>
            <person name="Lau A.O.T."/>
            <person name="Herndon D.R."/>
            <person name="Hannick L."/>
            <person name="Kappmeyer L.S."/>
            <person name="Berens S.J."/>
            <person name="Bidwell S.L."/>
            <person name="Brown W.C."/>
            <person name="Crabtree J."/>
            <person name="Fadrosh D."/>
            <person name="Feldblum T."/>
            <person name="Forberger H.A."/>
            <person name="Haas B.J."/>
            <person name="Howell J.M."/>
            <person name="Khouri H."/>
            <person name="Koo H."/>
            <person name="Mann D.J."/>
            <person name="Norimine J."/>
            <person name="Paulsen I.T."/>
            <person name="Radune D."/>
            <person name="Ren Q."/>
            <person name="Smith R.K. Jr."/>
            <person name="Suarez C.E."/>
            <person name="White O."/>
            <person name="Wortman J.R."/>
            <person name="Knowles D.P. Jr."/>
            <person name="McElwain T.F."/>
            <person name="Nene V.M."/>
        </authorList>
    </citation>
    <scope>NUCLEOTIDE SEQUENCE [LARGE SCALE GENOMIC DNA]</scope>
    <source>
        <strain evidence="3">T2Bo</strain>
    </source>
</reference>
<proteinExistence type="predicted"/>
<dbReference type="InParanoid" id="A7ASE1"/>
<evidence type="ECO:0000256" key="1">
    <source>
        <dbReference type="SAM" id="MobiDB-lite"/>
    </source>
</evidence>
<evidence type="ECO:0000313" key="4">
    <source>
        <dbReference type="Proteomes" id="UP000002173"/>
    </source>
</evidence>
<evidence type="ECO:0000313" key="3">
    <source>
        <dbReference type="EMBL" id="EDO07460.1"/>
    </source>
</evidence>
<evidence type="ECO:0000256" key="2">
    <source>
        <dbReference type="SAM" id="Phobius"/>
    </source>
</evidence>
<keyword evidence="4" id="KW-1185">Reference proteome</keyword>
<protein>
    <submittedName>
        <fullName evidence="3">Uncharacterized protein</fullName>
    </submittedName>
</protein>
<keyword evidence="2" id="KW-0812">Transmembrane</keyword>
<reference evidence="4" key="2">
    <citation type="journal article" date="2020" name="Data Brief">
        <title>Transcriptome dataset of Babesia bovis life stages within vertebrate and invertebrate hosts.</title>
        <authorList>
            <person name="Ueti M.W."/>
            <person name="Johnson W.C."/>
            <person name="Kappmeyer L.S."/>
            <person name="Herndon D.R."/>
            <person name="Mousel M.R."/>
            <person name="Reif K.E."/>
            <person name="Taus N.S."/>
            <person name="Ifeonu O.O."/>
            <person name="Silva J.C."/>
            <person name="Suarez C.E."/>
            <person name="Brayton K.A."/>
        </authorList>
    </citation>
    <scope>NUCLEOTIDE SEQUENCE [LARGE SCALE GENOMIC DNA]</scope>
</reference>
<reference evidence="4" key="3">
    <citation type="journal article" date="2021" name="Int. J. Parasitol.">
        <title>Comparative analysis of gene expression between Babesia bovis blood stages and kinetes allowed by improved genome annotation.</title>
        <authorList>
            <person name="Ueti M.W."/>
            <person name="Johnson W.C."/>
            <person name="Kappmeyer L.S."/>
            <person name="Herndon D.R."/>
            <person name="Mousel M.R."/>
            <person name="Reif K.E."/>
            <person name="Taus N.S."/>
            <person name="Ifeonu O.O."/>
            <person name="Silva J.C."/>
            <person name="Suarez C.E."/>
            <person name="Brayton K.A."/>
        </authorList>
    </citation>
    <scope>NUCLEOTIDE SEQUENCE [LARGE SCALE GENOMIC DNA]</scope>
</reference>
<dbReference type="OMA" id="HIARWAT"/>
<sequence>MKDEIPLGYIQDYFLKDVVDDISSHEGISASVIDIAEYNRLARVRGFKNIDSDYDVAYLLYTHRGIHKSLIYNKKRHIARWATVKSVVDQILEQRELGIDTREDGTEDAIASIKYDYQCIPLHDLTTNAYDEIQKLELYMDFRKGSPRKTEQYDVMSLANSTADFAILGYEAQNSGGTHKTVLVHRSRGCWVQITTLVTVKIRTIRNLPTFYTISKDMQPFKSCYDALGAKVANIGFYHQDWRDVCVDPEILDTQVRLTFEDYMWEFYNMWIPDLHPYQQSALILLSGALRSALYSEHSEEQLIAINNKSMEPFTSDPLIGPYLLLVKRMFAPTTFSNKFTESALNNLQVSRGDYILGIWLAYVSAVKLLIHELANVNLEDYVQSVSSGSMITRGQRKVIIGLVIITAFMCSWAIGMIIVRCSRRHNVFFSQRQQNILFYTMSSTAYEETDSGSNNAEVSFDSTETDVESQRNVKPV</sequence>
<dbReference type="AlphaFoldDB" id="A7ASE1"/>
<dbReference type="EMBL" id="AAXT01000002">
    <property type="protein sequence ID" value="EDO07460.1"/>
    <property type="molecule type" value="Genomic_DNA"/>
</dbReference>
<name>A7ASE1_BABBO</name>
<gene>
    <name evidence="3" type="ORF">BBOV_IV011080</name>
</gene>
<organism evidence="3 4">
    <name type="scientific">Babesia bovis</name>
    <dbReference type="NCBI Taxonomy" id="5865"/>
    <lineage>
        <taxon>Eukaryota</taxon>
        <taxon>Sar</taxon>
        <taxon>Alveolata</taxon>
        <taxon>Apicomplexa</taxon>
        <taxon>Aconoidasida</taxon>
        <taxon>Piroplasmida</taxon>
        <taxon>Babesiidae</taxon>
        <taxon>Babesia</taxon>
    </lineage>
</organism>
<feature type="transmembrane region" description="Helical" evidence="2">
    <location>
        <begin position="399"/>
        <end position="420"/>
    </location>
</feature>
<dbReference type="VEuPathDB" id="PiroplasmaDB:BBOV_IV011080"/>
<keyword evidence="2" id="KW-0472">Membrane</keyword>
<feature type="compositionally biased region" description="Polar residues" evidence="1">
    <location>
        <begin position="450"/>
        <end position="463"/>
    </location>
</feature>